<dbReference type="RefSeq" id="WP_114510652.1">
    <property type="nucleotide sequence ID" value="NZ_QPMK01000005.1"/>
</dbReference>
<keyword evidence="1" id="KW-0732">Signal</keyword>
<gene>
    <name evidence="2" type="ORF">DU478_09165</name>
</gene>
<sequence>MFLRTAFVATAFALAAPAFAAPEDDLIGALGVPQMVQIMREEGQGYGADLGRDMLPGGSDAAWEAVVDRIYDTDAMLETVRAGFAEEIEGTDLDPLLDYFTSDAGARIVGLEISAREAMVSEDVEEAARDAYRMAAAEEDPSLEPLEALIEANDLVEANVVGALNASFAFYKGLADGGGLEMSEAEMLSDVWGQEDETRADTREWLFAYMMLAYGPLGEEALADYVALSETTEGQALNRALFAGFNDMYDKLSYALGLALSQQMQGQDL</sequence>
<dbReference type="AlphaFoldDB" id="A0A369TP22"/>
<organism evidence="2 3">
    <name type="scientific">Thalassococcus profundi</name>
    <dbReference type="NCBI Taxonomy" id="2282382"/>
    <lineage>
        <taxon>Bacteria</taxon>
        <taxon>Pseudomonadati</taxon>
        <taxon>Pseudomonadota</taxon>
        <taxon>Alphaproteobacteria</taxon>
        <taxon>Rhodobacterales</taxon>
        <taxon>Roseobacteraceae</taxon>
        <taxon>Thalassococcus</taxon>
    </lineage>
</organism>
<feature type="signal peptide" evidence="1">
    <location>
        <begin position="1"/>
        <end position="20"/>
    </location>
</feature>
<evidence type="ECO:0000313" key="2">
    <source>
        <dbReference type="EMBL" id="RDD66602.1"/>
    </source>
</evidence>
<dbReference type="OrthoDB" id="7841298at2"/>
<evidence type="ECO:0000313" key="3">
    <source>
        <dbReference type="Proteomes" id="UP000253977"/>
    </source>
</evidence>
<comment type="caution">
    <text evidence="2">The sequence shown here is derived from an EMBL/GenBank/DDBJ whole genome shotgun (WGS) entry which is preliminary data.</text>
</comment>
<feature type="chain" id="PRO_5016612222" evidence="1">
    <location>
        <begin position="21"/>
        <end position="269"/>
    </location>
</feature>
<reference evidence="2 3" key="1">
    <citation type="submission" date="2018-07" db="EMBL/GenBank/DDBJ databases">
        <title>Thalassococcus profundi sp. nov., a marine bacterium isolated from deep seawater of Okinawa Trough.</title>
        <authorList>
            <person name="Yu M."/>
        </authorList>
    </citation>
    <scope>NUCLEOTIDE SEQUENCE [LARGE SCALE GENOMIC DNA]</scope>
    <source>
        <strain evidence="2 3">WRAS1</strain>
    </source>
</reference>
<name>A0A369TP22_9RHOB</name>
<protein>
    <submittedName>
        <fullName evidence="2">DUF2059 domain-containing protein</fullName>
    </submittedName>
</protein>
<keyword evidence="3" id="KW-1185">Reference proteome</keyword>
<evidence type="ECO:0000256" key="1">
    <source>
        <dbReference type="SAM" id="SignalP"/>
    </source>
</evidence>
<dbReference type="Proteomes" id="UP000253977">
    <property type="component" value="Unassembled WGS sequence"/>
</dbReference>
<accession>A0A369TP22</accession>
<dbReference type="EMBL" id="QPMK01000005">
    <property type="protein sequence ID" value="RDD66602.1"/>
    <property type="molecule type" value="Genomic_DNA"/>
</dbReference>
<proteinExistence type="predicted"/>